<proteinExistence type="predicted"/>
<feature type="transmembrane region" description="Helical" evidence="1">
    <location>
        <begin position="73"/>
        <end position="106"/>
    </location>
</feature>
<keyword evidence="1" id="KW-0812">Transmembrane</keyword>
<keyword evidence="1" id="KW-1133">Transmembrane helix</keyword>
<gene>
    <name evidence="2" type="ORF">CFK41_11975</name>
</gene>
<accession>A0A291GYX7</accession>
<feature type="transmembrane region" description="Helical" evidence="1">
    <location>
        <begin position="20"/>
        <end position="40"/>
    </location>
</feature>
<name>A0A291GYX7_9MICO</name>
<sequence>MDLDLTPSPRPHGAQRMFSATILVIEAFVVFFAVLAAHQLVPEDRVLTWVWGLLTVLALLLCSGMLRRGAWPYWLGLLLQLPVILLGLQVTPMWVVGLGFAALYAYGAFKGHRLDQEKDAVDASVLASRAREDSADGSTTD</sequence>
<keyword evidence="3" id="KW-1185">Reference proteome</keyword>
<dbReference type="AlphaFoldDB" id="A0A291GYX7"/>
<evidence type="ECO:0000313" key="3">
    <source>
        <dbReference type="Proteomes" id="UP000217889"/>
    </source>
</evidence>
<dbReference type="OrthoDB" id="4793747at2"/>
<feature type="transmembrane region" description="Helical" evidence="1">
    <location>
        <begin position="46"/>
        <end position="66"/>
    </location>
</feature>
<organism evidence="2 3">
    <name type="scientific">Brachybacterium ginsengisoli</name>
    <dbReference type="NCBI Taxonomy" id="1331682"/>
    <lineage>
        <taxon>Bacteria</taxon>
        <taxon>Bacillati</taxon>
        <taxon>Actinomycetota</taxon>
        <taxon>Actinomycetes</taxon>
        <taxon>Micrococcales</taxon>
        <taxon>Dermabacteraceae</taxon>
        <taxon>Brachybacterium</taxon>
    </lineage>
</organism>
<dbReference type="KEGG" id="bgg:CFK41_11975"/>
<reference evidence="2 3" key="1">
    <citation type="journal article" date="2014" name="Int. J. Syst. Evol. Microbiol.">
        <title>Brachybacterium ginsengisoli sp. nov., isolated from soil of a ginseng field.</title>
        <authorList>
            <person name="Hoang V.A."/>
            <person name="Kim Y.J."/>
            <person name="Nguyen N.L."/>
            <person name="Yang D.C."/>
        </authorList>
    </citation>
    <scope>NUCLEOTIDE SEQUENCE [LARGE SCALE GENOMIC DNA]</scope>
    <source>
        <strain evidence="2 3">DCY80</strain>
    </source>
</reference>
<protein>
    <recommendedName>
        <fullName evidence="4">DUF4233 domain-containing protein</fullName>
    </recommendedName>
</protein>
<evidence type="ECO:0008006" key="4">
    <source>
        <dbReference type="Google" id="ProtNLM"/>
    </source>
</evidence>
<keyword evidence="1" id="KW-0472">Membrane</keyword>
<evidence type="ECO:0000313" key="2">
    <source>
        <dbReference type="EMBL" id="ATG55405.1"/>
    </source>
</evidence>
<evidence type="ECO:0000256" key="1">
    <source>
        <dbReference type="SAM" id="Phobius"/>
    </source>
</evidence>
<dbReference type="Proteomes" id="UP000217889">
    <property type="component" value="Chromosome"/>
</dbReference>
<dbReference type="EMBL" id="CP023564">
    <property type="protein sequence ID" value="ATG55405.1"/>
    <property type="molecule type" value="Genomic_DNA"/>
</dbReference>
<dbReference type="RefSeq" id="WP_096799866.1">
    <property type="nucleotide sequence ID" value="NZ_CP023564.1"/>
</dbReference>
<dbReference type="Pfam" id="PF14017">
    <property type="entry name" value="DUF4233"/>
    <property type="match status" value="1"/>
</dbReference>
<dbReference type="InterPro" id="IPR025327">
    <property type="entry name" value="DUF4233"/>
</dbReference>